<evidence type="ECO:0000313" key="5">
    <source>
        <dbReference type="EMBL" id="PTX36969.1"/>
    </source>
</evidence>
<dbReference type="InterPro" id="IPR005053">
    <property type="entry name" value="MobA_MobL"/>
</dbReference>
<dbReference type="Gene3D" id="3.30.930.30">
    <property type="match status" value="1"/>
</dbReference>
<proteinExistence type="inferred from homology"/>
<dbReference type="RefSeq" id="WP_158640821.1">
    <property type="nucleotide sequence ID" value="NZ_QBKP01000055.1"/>
</dbReference>
<keyword evidence="6" id="KW-1185">Reference proteome</keyword>
<reference evidence="5 6" key="1">
    <citation type="submission" date="2018-04" db="EMBL/GenBank/DDBJ databases">
        <title>Genomic Encyclopedia of Archaeal and Bacterial Type Strains, Phase II (KMG-II): from individual species to whole genera.</title>
        <authorList>
            <person name="Goeker M."/>
        </authorList>
    </citation>
    <scope>NUCLEOTIDE SEQUENCE [LARGE SCALE GENOMIC DNA]</scope>
    <source>
        <strain evidence="5 6">DSM 21823</strain>
    </source>
</reference>
<dbReference type="EMBL" id="QBKP01000055">
    <property type="protein sequence ID" value="PTX36969.1"/>
    <property type="molecule type" value="Genomic_DNA"/>
</dbReference>
<comment type="caution">
    <text evidence="5">The sequence shown here is derived from an EMBL/GenBank/DDBJ whole genome shotgun (WGS) entry which is preliminary data.</text>
</comment>
<dbReference type="Pfam" id="PF03389">
    <property type="entry name" value="MobA_MobL"/>
    <property type="match status" value="1"/>
</dbReference>
<evidence type="ECO:0000256" key="3">
    <source>
        <dbReference type="SAM" id="MobiDB-lite"/>
    </source>
</evidence>
<dbReference type="NCBIfam" id="NF041496">
    <property type="entry name" value="MobQ"/>
    <property type="match status" value="1"/>
</dbReference>
<gene>
    <name evidence="5" type="ORF">C8N34_1555</name>
</gene>
<name>A0A2T5ZZH2_9RHOB</name>
<keyword evidence="2" id="KW-0184">Conjugation</keyword>
<feature type="compositionally biased region" description="Low complexity" evidence="3">
    <location>
        <begin position="306"/>
        <end position="319"/>
    </location>
</feature>
<feature type="compositionally biased region" description="Acidic residues" evidence="3">
    <location>
        <begin position="320"/>
        <end position="329"/>
    </location>
</feature>
<evidence type="ECO:0000256" key="1">
    <source>
        <dbReference type="ARBA" id="ARBA00010873"/>
    </source>
</evidence>
<evidence type="ECO:0000313" key="6">
    <source>
        <dbReference type="Proteomes" id="UP000244224"/>
    </source>
</evidence>
<dbReference type="Proteomes" id="UP000244224">
    <property type="component" value="Unassembled WGS sequence"/>
</dbReference>
<dbReference type="OrthoDB" id="1826980at2"/>
<evidence type="ECO:0000259" key="4">
    <source>
        <dbReference type="Pfam" id="PF03389"/>
    </source>
</evidence>
<feature type="domain" description="MobA/MobL protein" evidence="4">
    <location>
        <begin position="17"/>
        <end position="205"/>
    </location>
</feature>
<feature type="region of interest" description="Disordered" evidence="3">
    <location>
        <begin position="304"/>
        <end position="329"/>
    </location>
</feature>
<sequence length="329" mass="35432">MAIYHLSASIIGRSDGRSAVAASAYRAGADMTDPDTGTRHDYTRKRGVRATFMELPEGAPDWAADRPTLWNAVHAKETRKNSRLSREIRVALPAELDAEAQARLVRTWARDHLAAAGIVADIAIHEPSREGDDRNTHAHIMTTLRRFDGATVDGWAKGAARDLNDKAFLENLRASWEAAQNAALEAAGSTARVDHRTLAAQREDALAAGDDLLAAVLDRPPEPHLGVSAQAIDRRAGRPVSNRGRALAEVRETRNRLMTAYDTARRAAAFIATTTAGLVDRVSGARSETGHHNNRISRMFGLGRHAATVPDPAASASSPEPDDDTPSPS</sequence>
<accession>A0A2T5ZZH2</accession>
<evidence type="ECO:0000256" key="2">
    <source>
        <dbReference type="ARBA" id="ARBA00022971"/>
    </source>
</evidence>
<organism evidence="5 6">
    <name type="scientific">Gemmobacter caeni</name>
    <dbReference type="NCBI Taxonomy" id="589035"/>
    <lineage>
        <taxon>Bacteria</taxon>
        <taxon>Pseudomonadati</taxon>
        <taxon>Pseudomonadota</taxon>
        <taxon>Alphaproteobacteria</taxon>
        <taxon>Rhodobacterales</taxon>
        <taxon>Paracoccaceae</taxon>
        <taxon>Gemmobacter</taxon>
    </lineage>
</organism>
<comment type="similarity">
    <text evidence="1">Belongs to the MobA/MobL family.</text>
</comment>
<protein>
    <submittedName>
        <fullName evidence="5">MobA/MobL family protein</fullName>
    </submittedName>
</protein>
<dbReference type="AlphaFoldDB" id="A0A2T5ZZH2"/>